<dbReference type="Proteomes" id="UP000093000">
    <property type="component" value="Unassembled WGS sequence"/>
</dbReference>
<dbReference type="PANTHER" id="PTHR15323:SF6">
    <property type="entry name" value="CELL DIVISION CYCLE PROTEIN 123 HOMOLOG"/>
    <property type="match status" value="1"/>
</dbReference>
<protein>
    <submittedName>
        <fullName evidence="2">Uncharacterized protein</fullName>
    </submittedName>
</protein>
<dbReference type="Pfam" id="PF07065">
    <property type="entry name" value="D123"/>
    <property type="match status" value="1"/>
</dbReference>
<reference evidence="2 3" key="1">
    <citation type="submission" date="2016-03" db="EMBL/GenBank/DDBJ databases">
        <title>Choanephora cucurbitarum.</title>
        <authorList>
            <person name="Min B."/>
            <person name="Park H."/>
            <person name="Park J.-H."/>
            <person name="Shin H.-D."/>
            <person name="Choi I.-G."/>
        </authorList>
    </citation>
    <scope>NUCLEOTIDE SEQUENCE [LARGE SCALE GENOMIC DNA]</scope>
    <source>
        <strain evidence="2 3">KUS-F28377</strain>
    </source>
</reference>
<name>A0A1C7NID4_9FUNG</name>
<dbReference type="AlphaFoldDB" id="A0A1C7NID4"/>
<dbReference type="GO" id="GO:0044183">
    <property type="term" value="F:protein folding chaperone"/>
    <property type="evidence" value="ECO:0007669"/>
    <property type="project" value="EnsemblFungi"/>
</dbReference>
<dbReference type="OrthoDB" id="360540at2759"/>
<dbReference type="InParanoid" id="A0A1C7NID4"/>
<dbReference type="GO" id="GO:0005524">
    <property type="term" value="F:ATP binding"/>
    <property type="evidence" value="ECO:0007669"/>
    <property type="project" value="EnsemblFungi"/>
</dbReference>
<gene>
    <name evidence="2" type="ORF">A0J61_03185</name>
</gene>
<dbReference type="EMBL" id="LUGH01000133">
    <property type="protein sequence ID" value="OBZ88750.1"/>
    <property type="molecule type" value="Genomic_DNA"/>
</dbReference>
<dbReference type="FunCoup" id="A0A1C7NID4">
    <property type="interactions" value="623"/>
</dbReference>
<evidence type="ECO:0000313" key="3">
    <source>
        <dbReference type="Proteomes" id="UP000093000"/>
    </source>
</evidence>
<dbReference type="STRING" id="101091.A0A1C7NID4"/>
<evidence type="ECO:0000313" key="2">
    <source>
        <dbReference type="EMBL" id="OBZ88750.1"/>
    </source>
</evidence>
<sequence length="352" mass="41405">MTEDREIQKLTFVNISYRDIDNCSFSHWYPRFKANTFKSKILRLDQQFVDYLNAEGIYLPEDGQPKAATIEEYESDEEFIADDQEDKTPHFPEIEQAIRQAIYEFDGAVFPKLNWTSPRDAAWISATQTLKCTSPFDVFLLLKSSDFIEHDLNHAYENCGDVEDRPEKQTTYDLVLRKWYDLQPSMEFRCFVKDQEIIGITQRDTNFYPFLLDIQQDIEQQIFHFFEDVIHDQFDSVNYVFDVYIQRTNNKVFLVDFNPFSPTTDALLYDWHELMSFDLDKTQPEIRLVENQAQADVLSCHAPKFATNMIPRDVVDLSSGKSIAEFAQEFERAMKKTEEDGHTYDTTDDDSE</sequence>
<evidence type="ECO:0000256" key="1">
    <source>
        <dbReference type="ARBA" id="ARBA00011047"/>
    </source>
</evidence>
<comment type="caution">
    <text evidence="2">The sequence shown here is derived from an EMBL/GenBank/DDBJ whole genome shotgun (WGS) entry which is preliminary data.</text>
</comment>
<accession>A0A1C7NID4</accession>
<dbReference type="PANTHER" id="PTHR15323">
    <property type="entry name" value="D123 PROTEIN"/>
    <property type="match status" value="1"/>
</dbReference>
<dbReference type="GO" id="GO:1905143">
    <property type="term" value="P:eukaryotic translation initiation factor 2 complex assembly"/>
    <property type="evidence" value="ECO:0007669"/>
    <property type="project" value="EnsemblFungi"/>
</dbReference>
<proteinExistence type="inferred from homology"/>
<comment type="similarity">
    <text evidence="1">Belongs to the CDC123 family.</text>
</comment>
<dbReference type="GO" id="GO:0000287">
    <property type="term" value="F:magnesium ion binding"/>
    <property type="evidence" value="ECO:0007669"/>
    <property type="project" value="EnsemblFungi"/>
</dbReference>
<dbReference type="InterPro" id="IPR009772">
    <property type="entry name" value="CDC123"/>
</dbReference>
<organism evidence="2 3">
    <name type="scientific">Choanephora cucurbitarum</name>
    <dbReference type="NCBI Taxonomy" id="101091"/>
    <lineage>
        <taxon>Eukaryota</taxon>
        <taxon>Fungi</taxon>
        <taxon>Fungi incertae sedis</taxon>
        <taxon>Mucoromycota</taxon>
        <taxon>Mucoromycotina</taxon>
        <taxon>Mucoromycetes</taxon>
        <taxon>Mucorales</taxon>
        <taxon>Mucorineae</taxon>
        <taxon>Choanephoraceae</taxon>
        <taxon>Choanephoroideae</taxon>
        <taxon>Choanephora</taxon>
    </lineage>
</organism>
<dbReference type="GO" id="GO:0005737">
    <property type="term" value="C:cytoplasm"/>
    <property type="evidence" value="ECO:0007669"/>
    <property type="project" value="TreeGrafter"/>
</dbReference>
<keyword evidence="3" id="KW-1185">Reference proteome</keyword>